<proteinExistence type="predicted"/>
<feature type="region of interest" description="Disordered" evidence="1">
    <location>
        <begin position="1"/>
        <end position="194"/>
    </location>
</feature>
<feature type="compositionally biased region" description="Basic and acidic residues" evidence="1">
    <location>
        <begin position="158"/>
        <end position="170"/>
    </location>
</feature>
<dbReference type="PANTHER" id="PTHR37327:SF1">
    <property type="entry name" value="MICROTUBULE INTERACTING AND TRANSPORT DOMAIN-CONTAINING PROTEIN"/>
    <property type="match status" value="1"/>
</dbReference>
<organism evidence="2 3">
    <name type="scientific">Cyclocybe aegerita</name>
    <name type="common">Black poplar mushroom</name>
    <name type="synonym">Agrocybe aegerita</name>
    <dbReference type="NCBI Taxonomy" id="1973307"/>
    <lineage>
        <taxon>Eukaryota</taxon>
        <taxon>Fungi</taxon>
        <taxon>Dikarya</taxon>
        <taxon>Basidiomycota</taxon>
        <taxon>Agaricomycotina</taxon>
        <taxon>Agaricomycetes</taxon>
        <taxon>Agaricomycetidae</taxon>
        <taxon>Agaricales</taxon>
        <taxon>Agaricineae</taxon>
        <taxon>Bolbitiaceae</taxon>
        <taxon>Cyclocybe</taxon>
    </lineage>
</organism>
<feature type="compositionally biased region" description="Basic and acidic residues" evidence="1">
    <location>
        <begin position="467"/>
        <end position="481"/>
    </location>
</feature>
<protein>
    <recommendedName>
        <fullName evidence="4">MIT domain-containing protein</fullName>
    </recommendedName>
</protein>
<accession>A0A8S0WNG5</accession>
<feature type="compositionally biased region" description="Low complexity" evidence="1">
    <location>
        <begin position="65"/>
        <end position="76"/>
    </location>
</feature>
<feature type="compositionally biased region" description="Pro residues" evidence="1">
    <location>
        <begin position="408"/>
        <end position="422"/>
    </location>
</feature>
<feature type="compositionally biased region" description="Low complexity" evidence="1">
    <location>
        <begin position="301"/>
        <end position="320"/>
    </location>
</feature>
<reference evidence="2 3" key="1">
    <citation type="submission" date="2020-01" db="EMBL/GenBank/DDBJ databases">
        <authorList>
            <person name="Gupta K D."/>
        </authorList>
    </citation>
    <scope>NUCLEOTIDE SEQUENCE [LARGE SCALE GENOMIC DNA]</scope>
</reference>
<dbReference type="PANTHER" id="PTHR37327">
    <property type="entry name" value="CHROMOSOME 1, WHOLE GENOME SHOTGUN SEQUENCE"/>
    <property type="match status" value="1"/>
</dbReference>
<sequence>MEFEWDSRPAQHRVNQRAHWQDHPPPPVSFSPQTSPASLVSQRRRSSAANPRPANPPPNLPIPSLPVSSPVSQPPSFNAEVHDVPVYSSSPSSISRGSRSSSFARPAASPNLSAVAAFSQARQASSSTSHNSPPSMTSSIDDLSDPPPQSYLPSSSSRHSDRTQEPHAPPDRSLLVPPTEHSHRSEHRPSSRRALTRALELAREAVQLDSTNDNPEAAVNAYAQSVALLSEVMERVRNGEDSTSDSHRRRRRRSVAAQEEEVRRLQNIHDTYADRMNILSIIYSIPAVPYPASSLYSNAVSDSTTSNSPTTSASPSSDNSPHIPQQTYTPHMPEESESHSNSTTDYFQETDPSDAVYLDESVLRGSTISGLPSTQHPYSGQYDPPPQSQAASRSSISARRLRVSSNLPPKPPPPASSLPPAPTVQEPPSEPPAQTSWRQEPQARASEPTGHRRTPSGLGALEEESEDTQRLEIRSKDDGSDAQKFIAETPRNAKRESPPLPPLPTTPDATGTPRTKPLTRPPPSPRLVNVIVPRQRGSSQLTTRNELANVPQINATSQGAIFQRRKTSAPPSVRSASPSESVTSAGSIPPPAVPPPPIASTYSNGIIAGRHRSSSQPGRRPSIVGGRVSPDQRPPLPATNAVNGAGRKVSVPSKFNPALSTLQLDPSALQSNSIGFPANLPTTPTSPLPPAPPSDPLLKPYHMMHLLRTTMVSPTGGYVTRRLHVPCEVWSQGGAKLSNLDEKIRVVTILCDALEDLQSSSAEYFGAGSISSGLALGIGSIGRKEAEAWLSKLEDFSNVCVGVVTSFGKKLGVGEGFVSRKTTLGDKITRRLDKFTNGKNLDSPTVYVQGLRKLFSHVQLLDEHTRAFLSQPVAPAYAAFPVDIRASVEQKLKRFSEFFATVVLSFVIRDLSQLIDKYVKQCEKLLLE</sequence>
<feature type="compositionally biased region" description="Low complexity" evidence="1">
    <location>
        <begin position="88"/>
        <end position="141"/>
    </location>
</feature>
<keyword evidence="3" id="KW-1185">Reference proteome</keyword>
<feature type="compositionally biased region" description="Low complexity" evidence="1">
    <location>
        <begin position="568"/>
        <end position="587"/>
    </location>
</feature>
<evidence type="ECO:0008006" key="4">
    <source>
        <dbReference type="Google" id="ProtNLM"/>
    </source>
</evidence>
<feature type="region of interest" description="Disordered" evidence="1">
    <location>
        <begin position="299"/>
        <end position="349"/>
    </location>
</feature>
<feature type="compositionally biased region" description="Polar residues" evidence="1">
    <location>
        <begin position="30"/>
        <end position="40"/>
    </location>
</feature>
<dbReference type="EMBL" id="CACVBS010000055">
    <property type="protein sequence ID" value="CAA7266627.1"/>
    <property type="molecule type" value="Genomic_DNA"/>
</dbReference>
<dbReference type="AlphaFoldDB" id="A0A8S0WNG5"/>
<evidence type="ECO:0000313" key="3">
    <source>
        <dbReference type="Proteomes" id="UP000467700"/>
    </source>
</evidence>
<dbReference type="OrthoDB" id="2245455at2759"/>
<feature type="compositionally biased region" description="Basic and acidic residues" evidence="1">
    <location>
        <begin position="237"/>
        <end position="246"/>
    </location>
</feature>
<feature type="region of interest" description="Disordered" evidence="1">
    <location>
        <begin position="237"/>
        <end position="257"/>
    </location>
</feature>
<evidence type="ECO:0000256" key="1">
    <source>
        <dbReference type="SAM" id="MobiDB-lite"/>
    </source>
</evidence>
<dbReference type="Gene3D" id="1.20.58.80">
    <property type="entry name" value="Phosphotransferase system, lactose/cellobiose-type IIA subunit"/>
    <property type="match status" value="1"/>
</dbReference>
<gene>
    <name evidence="2" type="ORF">AAE3_LOCUS8771</name>
</gene>
<dbReference type="Proteomes" id="UP000467700">
    <property type="component" value="Unassembled WGS sequence"/>
</dbReference>
<name>A0A8S0WNG5_CYCAE</name>
<feature type="compositionally biased region" description="Polar residues" evidence="1">
    <location>
        <begin position="536"/>
        <end position="560"/>
    </location>
</feature>
<feature type="compositionally biased region" description="Pro residues" evidence="1">
    <location>
        <begin position="588"/>
        <end position="598"/>
    </location>
</feature>
<feature type="compositionally biased region" description="Polar residues" evidence="1">
    <location>
        <begin position="367"/>
        <end position="378"/>
    </location>
</feature>
<feature type="compositionally biased region" description="Pro residues" evidence="1">
    <location>
        <begin position="53"/>
        <end position="64"/>
    </location>
</feature>
<comment type="caution">
    <text evidence="2">The sequence shown here is derived from an EMBL/GenBank/DDBJ whole genome shotgun (WGS) entry which is preliminary data.</text>
</comment>
<feature type="region of interest" description="Disordered" evidence="1">
    <location>
        <begin position="367"/>
        <end position="649"/>
    </location>
</feature>
<evidence type="ECO:0000313" key="2">
    <source>
        <dbReference type="EMBL" id="CAA7266627.1"/>
    </source>
</evidence>
<feature type="compositionally biased region" description="Basic and acidic residues" evidence="1">
    <location>
        <begin position="180"/>
        <end position="189"/>
    </location>
</feature>
<feature type="compositionally biased region" description="Low complexity" evidence="1">
    <location>
        <begin position="388"/>
        <end position="407"/>
    </location>
</feature>